<evidence type="ECO:0000256" key="1">
    <source>
        <dbReference type="SAM" id="MobiDB-lite"/>
    </source>
</evidence>
<feature type="region of interest" description="Disordered" evidence="1">
    <location>
        <begin position="310"/>
        <end position="336"/>
    </location>
</feature>
<dbReference type="Proteomes" id="UP001642484">
    <property type="component" value="Unassembled WGS sequence"/>
</dbReference>
<keyword evidence="3" id="KW-1185">Reference proteome</keyword>
<organism evidence="2 3">
    <name type="scientific">Durusdinium trenchii</name>
    <dbReference type="NCBI Taxonomy" id="1381693"/>
    <lineage>
        <taxon>Eukaryota</taxon>
        <taxon>Sar</taxon>
        <taxon>Alveolata</taxon>
        <taxon>Dinophyceae</taxon>
        <taxon>Suessiales</taxon>
        <taxon>Symbiodiniaceae</taxon>
        <taxon>Durusdinium</taxon>
    </lineage>
</organism>
<sequence length="462" mass="51491">MAHWSIQDLESEIIHLADLHNKRHGQEIVDRMAAQVAHKLEHCGKVTPTVLVRLSEAISKANLPSDMTDLLQKTLDDRALDDSKGCLELVNKGQINVTIYNYLSVEELKQIRTAPMHTMVQIVIRRMRAIGIRSLKECTKKAACAYMIFLLLQRGEPQPTSVEIYRLAEYFRTCFAVCRQSALDFIKKAYGTDKPVEPNLETASAVAAQMKYTPVRDTSLLLAESLGMSKKKRQLKVSSDIDINGELLAGLAKLVSQAKNMDSESSLETRVKEAARPSFKEKRSFSVESITKSNSQSSLAGLHLESPHTEIEPLPLPAAPEGNEENEKEKDSALLELPVSKPEAIASGQMEKAKEDSKHTLEDFEQQAYDELQGKTVMKRPSAHPQMMKKPAACTKQTLAAPDTKEPKAGSKRKAKLTCYGCSRCRGNPHGCSSCAIESYKGERLNGREAWKKFMHKKQRGK</sequence>
<proteinExistence type="predicted"/>
<reference evidence="2 3" key="1">
    <citation type="submission" date="2024-02" db="EMBL/GenBank/DDBJ databases">
        <authorList>
            <person name="Chen Y."/>
            <person name="Shah S."/>
            <person name="Dougan E. K."/>
            <person name="Thang M."/>
            <person name="Chan C."/>
        </authorList>
    </citation>
    <scope>NUCLEOTIDE SEQUENCE [LARGE SCALE GENOMIC DNA]</scope>
</reference>
<name>A0ABP0IIX8_9DINO</name>
<protein>
    <submittedName>
        <fullName evidence="2">Uncharacterized protein</fullName>
    </submittedName>
</protein>
<feature type="region of interest" description="Disordered" evidence="1">
    <location>
        <begin position="379"/>
        <end position="410"/>
    </location>
</feature>
<accession>A0ABP0IIX8</accession>
<gene>
    <name evidence="2" type="ORF">CCMP2556_LOCUS6686</name>
</gene>
<comment type="caution">
    <text evidence="2">The sequence shown here is derived from an EMBL/GenBank/DDBJ whole genome shotgun (WGS) entry which is preliminary data.</text>
</comment>
<dbReference type="EMBL" id="CAXAMN010002905">
    <property type="protein sequence ID" value="CAK9001987.1"/>
    <property type="molecule type" value="Genomic_DNA"/>
</dbReference>
<evidence type="ECO:0000313" key="2">
    <source>
        <dbReference type="EMBL" id="CAK9001987.1"/>
    </source>
</evidence>
<evidence type="ECO:0000313" key="3">
    <source>
        <dbReference type="Proteomes" id="UP001642484"/>
    </source>
</evidence>